<dbReference type="Gene3D" id="3.20.20.80">
    <property type="entry name" value="Glycosidases"/>
    <property type="match status" value="2"/>
</dbReference>
<evidence type="ECO:0000256" key="4">
    <source>
        <dbReference type="RuleBase" id="RU003690"/>
    </source>
</evidence>
<evidence type="ECO:0000313" key="6">
    <source>
        <dbReference type="EMBL" id="WPF24868.1"/>
    </source>
</evidence>
<keyword evidence="5" id="KW-0732">Signal</keyword>
<evidence type="ECO:0000313" key="7">
    <source>
        <dbReference type="Proteomes" id="UP001174314"/>
    </source>
</evidence>
<dbReference type="Proteomes" id="UP001174314">
    <property type="component" value="Chromosome"/>
</dbReference>
<evidence type="ECO:0000256" key="3">
    <source>
        <dbReference type="ARBA" id="ARBA00023295"/>
    </source>
</evidence>
<dbReference type="PANTHER" id="PTHR10353:SF209">
    <property type="entry name" value="GALACTOLIPID GALACTOSYLTRANSFERASE SFR2, CHLOROPLASTIC"/>
    <property type="match status" value="1"/>
</dbReference>
<evidence type="ECO:0000256" key="5">
    <source>
        <dbReference type="SAM" id="SignalP"/>
    </source>
</evidence>
<keyword evidence="7" id="KW-1185">Reference proteome</keyword>
<evidence type="ECO:0000256" key="1">
    <source>
        <dbReference type="ARBA" id="ARBA00010838"/>
    </source>
</evidence>
<feature type="signal peptide" evidence="5">
    <location>
        <begin position="1"/>
        <end position="25"/>
    </location>
</feature>
<keyword evidence="3" id="KW-0326">Glycosidase</keyword>
<accession>A0AAU0PZ98</accession>
<proteinExistence type="inferred from homology"/>
<dbReference type="GO" id="GO:0008422">
    <property type="term" value="F:beta-glucosidase activity"/>
    <property type="evidence" value="ECO:0007669"/>
    <property type="project" value="TreeGrafter"/>
</dbReference>
<dbReference type="InterPro" id="IPR001360">
    <property type="entry name" value="Glyco_hydro_1"/>
</dbReference>
<dbReference type="PROSITE" id="PS51318">
    <property type="entry name" value="TAT"/>
    <property type="match status" value="1"/>
</dbReference>
<dbReference type="PRINTS" id="PR00131">
    <property type="entry name" value="GLHYDRLASE1"/>
</dbReference>
<dbReference type="GO" id="GO:0005975">
    <property type="term" value="P:carbohydrate metabolic process"/>
    <property type="evidence" value="ECO:0007669"/>
    <property type="project" value="InterPro"/>
</dbReference>
<organism evidence="6 7">
    <name type="scientific">Corynebacterium pseudokroppenstedtii</name>
    <dbReference type="NCBI Taxonomy" id="2804917"/>
    <lineage>
        <taxon>Bacteria</taxon>
        <taxon>Bacillati</taxon>
        <taxon>Actinomycetota</taxon>
        <taxon>Actinomycetes</taxon>
        <taxon>Mycobacteriales</taxon>
        <taxon>Corynebacteriaceae</taxon>
        <taxon>Corynebacterium</taxon>
    </lineage>
</organism>
<dbReference type="KEGG" id="cpsk:Q0N40_10195"/>
<dbReference type="RefSeq" id="WP_221923904.1">
    <property type="nucleotide sequence ID" value="NZ_CP137757.1"/>
</dbReference>
<protein>
    <submittedName>
        <fullName evidence="6">Family 1 glycosylhydrolase</fullName>
    </submittedName>
</protein>
<name>A0AAU0PZ98_9CORY</name>
<feature type="chain" id="PRO_5043815455" evidence="5">
    <location>
        <begin position="26"/>
        <end position="471"/>
    </location>
</feature>
<dbReference type="InterPro" id="IPR006311">
    <property type="entry name" value="TAT_signal"/>
</dbReference>
<dbReference type="EMBL" id="CP137757">
    <property type="protein sequence ID" value="WPF24868.1"/>
    <property type="molecule type" value="Genomic_DNA"/>
</dbReference>
<dbReference type="PANTHER" id="PTHR10353">
    <property type="entry name" value="GLYCOSYL HYDROLASE"/>
    <property type="match status" value="1"/>
</dbReference>
<dbReference type="Pfam" id="PF00232">
    <property type="entry name" value="Glyco_hydro_1"/>
    <property type="match status" value="2"/>
</dbReference>
<gene>
    <name evidence="6" type="ORF">Q0N40_10195</name>
</gene>
<comment type="similarity">
    <text evidence="1 4">Belongs to the glycosyl hydrolase 1 family.</text>
</comment>
<reference evidence="6 7" key="1">
    <citation type="submission" date="2023-10" db="EMBL/GenBank/DDBJ databases">
        <title>complete genome sequence of Corynebacterium pseudokroppenstedtii P15-C1.</title>
        <authorList>
            <person name="Bruggemann H."/>
            <person name="Poehlein A."/>
        </authorList>
    </citation>
    <scope>NUCLEOTIDE SEQUENCE [LARGE SCALE GENOMIC DNA]</scope>
    <source>
        <strain evidence="6 7">P15_C1</strain>
    </source>
</reference>
<dbReference type="SUPFAM" id="SSF51445">
    <property type="entry name" value="(Trans)glycosidases"/>
    <property type="match status" value="1"/>
</dbReference>
<sequence length="471" mass="52154">MFSGFYGSPVSRRRFLTTTAAAVLAAGTLAGTTLVTGTGTAVAGDAPHPKTFLRTGQPGEQGLFHWGVATSGFQVEGDNRDSNWSRYATDPKDPDVDPVGNAADFRHRYKEDIANAASLGVNTFRFGVEWARIEPQPGHFDQKEIAYYDDVVKEIRAHGMVPMITMMHYVYPGWVEDNGGITSDYAAEHFQKYADLITDRWGGNNTIWVTLNEPFVFFGHDVEIGLAKPTGLPKYMDTIVRLNKIGHDAAHKADPNAQTGTNYAFLPTIAPVQREILQKRVEPDVDFVGIDFYYSVSASNLSAINAAFGDFAKVTPEPEGIYYALRQYHELFPTKPLYIVENGMPTNNGAPRADGYERGDYLHDTVYWLQRAKADGIPLIGYNHWSLVDNYEWGDYSSRFGLWTVNIKDDPTLKRTPTPAVDTYRDITANDGVRPDAKLNHAPAVCSFDALPSSCTKPADPNGPREPLLAK</sequence>
<dbReference type="InterPro" id="IPR017853">
    <property type="entry name" value="GH"/>
</dbReference>
<evidence type="ECO:0000256" key="2">
    <source>
        <dbReference type="ARBA" id="ARBA00022801"/>
    </source>
</evidence>
<keyword evidence="2" id="KW-0378">Hydrolase</keyword>
<dbReference type="AlphaFoldDB" id="A0AAU0PZ98"/>